<protein>
    <submittedName>
        <fullName evidence="1">Nucleotidase 5'-nucleotidase</fullName>
    </submittedName>
</protein>
<organism evidence="1">
    <name type="scientific">Caudovirales sp. ctCpR1</name>
    <dbReference type="NCBI Taxonomy" id="2825760"/>
    <lineage>
        <taxon>Viruses</taxon>
        <taxon>Duplodnaviria</taxon>
        <taxon>Heunggongvirae</taxon>
        <taxon>Uroviricota</taxon>
        <taxon>Caudoviricetes</taxon>
    </lineage>
</organism>
<dbReference type="EMBL" id="BK016224">
    <property type="protein sequence ID" value="DAG03185.1"/>
    <property type="molecule type" value="Genomic_DNA"/>
</dbReference>
<proteinExistence type="predicted"/>
<dbReference type="InterPro" id="IPR023214">
    <property type="entry name" value="HAD_sf"/>
</dbReference>
<accession>A0A8S5V8V6</accession>
<name>A0A8S5V8V6_9CAUD</name>
<dbReference type="InterPro" id="IPR036412">
    <property type="entry name" value="HAD-like_sf"/>
</dbReference>
<dbReference type="SUPFAM" id="SSF56784">
    <property type="entry name" value="HAD-like"/>
    <property type="match status" value="1"/>
</dbReference>
<sequence length="108" mass="12011">MKKVIAIDFDGTLFENKWPEIGMPIAPNINRAKNERANGAVLILWTCREGKELADAVAACKAVGLEFDYVNENAAELKEAFGTDPRKIAATEYWDDKNVCMGRCRKGC</sequence>
<dbReference type="Gene3D" id="3.40.50.1000">
    <property type="entry name" value="HAD superfamily/HAD-like"/>
    <property type="match status" value="1"/>
</dbReference>
<evidence type="ECO:0000313" key="1">
    <source>
        <dbReference type="EMBL" id="DAG03185.1"/>
    </source>
</evidence>
<reference evidence="1" key="1">
    <citation type="journal article" date="2021" name="Proc. Natl. Acad. Sci. U.S.A.">
        <title>A Catalog of Tens of Thousands of Viruses from Human Metagenomes Reveals Hidden Associations with Chronic Diseases.</title>
        <authorList>
            <person name="Tisza M.J."/>
            <person name="Buck C.B."/>
        </authorList>
    </citation>
    <scope>NUCLEOTIDE SEQUENCE</scope>
    <source>
        <strain evidence="1">CtCpR1</strain>
    </source>
</reference>